<keyword evidence="2" id="KW-1185">Reference proteome</keyword>
<evidence type="ECO:0000313" key="1">
    <source>
        <dbReference type="EMBL" id="GMS81320.1"/>
    </source>
</evidence>
<reference evidence="1" key="1">
    <citation type="submission" date="2023-10" db="EMBL/GenBank/DDBJ databases">
        <title>Genome assembly of Pristionchus species.</title>
        <authorList>
            <person name="Yoshida K."/>
            <person name="Sommer R.J."/>
        </authorList>
    </citation>
    <scope>NUCLEOTIDE SEQUENCE</scope>
    <source>
        <strain evidence="1">RS0144</strain>
    </source>
</reference>
<name>A0AAV5SEN9_9BILA</name>
<accession>A0AAV5SEN9</accession>
<proteinExistence type="predicted"/>
<feature type="non-terminal residue" evidence="1">
    <location>
        <position position="1"/>
    </location>
</feature>
<dbReference type="AlphaFoldDB" id="A0AAV5SEN9"/>
<organism evidence="1 2">
    <name type="scientific">Pristionchus entomophagus</name>
    <dbReference type="NCBI Taxonomy" id="358040"/>
    <lineage>
        <taxon>Eukaryota</taxon>
        <taxon>Metazoa</taxon>
        <taxon>Ecdysozoa</taxon>
        <taxon>Nematoda</taxon>
        <taxon>Chromadorea</taxon>
        <taxon>Rhabditida</taxon>
        <taxon>Rhabditina</taxon>
        <taxon>Diplogasteromorpha</taxon>
        <taxon>Diplogasteroidea</taxon>
        <taxon>Neodiplogasteridae</taxon>
        <taxon>Pristionchus</taxon>
    </lineage>
</organism>
<evidence type="ECO:0000313" key="2">
    <source>
        <dbReference type="Proteomes" id="UP001432027"/>
    </source>
</evidence>
<gene>
    <name evidence="1" type="ORF">PENTCL1PPCAC_3495</name>
</gene>
<dbReference type="EMBL" id="BTSX01000001">
    <property type="protein sequence ID" value="GMS81320.1"/>
    <property type="molecule type" value="Genomic_DNA"/>
</dbReference>
<feature type="non-terminal residue" evidence="1">
    <location>
        <position position="70"/>
    </location>
</feature>
<protein>
    <submittedName>
        <fullName evidence="1">Uncharacterized protein</fullName>
    </submittedName>
</protein>
<comment type="caution">
    <text evidence="1">The sequence shown here is derived from an EMBL/GenBank/DDBJ whole genome shotgun (WGS) entry which is preliminary data.</text>
</comment>
<dbReference type="Proteomes" id="UP001432027">
    <property type="component" value="Unassembled WGS sequence"/>
</dbReference>
<sequence length="70" mass="8226">NILTVSSKLVHHRENYFTHVLWQLFWYERGRGLTRSPVHLKLILEPELSFAFPKGVHPQPQPAISKQTIH</sequence>